<evidence type="ECO:0000256" key="3">
    <source>
        <dbReference type="ARBA" id="ARBA00023125"/>
    </source>
</evidence>
<dbReference type="Pfam" id="PF03466">
    <property type="entry name" value="LysR_substrate"/>
    <property type="match status" value="1"/>
</dbReference>
<evidence type="ECO:0000256" key="4">
    <source>
        <dbReference type="ARBA" id="ARBA00023163"/>
    </source>
</evidence>
<evidence type="ECO:0000313" key="6">
    <source>
        <dbReference type="EMBL" id="MBR7678730.1"/>
    </source>
</evidence>
<feature type="domain" description="LysR substrate-binding" evidence="5">
    <location>
        <begin position="13"/>
        <end position="76"/>
    </location>
</feature>
<organism evidence="6 7">
    <name type="scientific">Streptomyces daliensis</name>
    <dbReference type="NCBI Taxonomy" id="299421"/>
    <lineage>
        <taxon>Bacteria</taxon>
        <taxon>Bacillati</taxon>
        <taxon>Actinomycetota</taxon>
        <taxon>Actinomycetes</taxon>
        <taxon>Kitasatosporales</taxon>
        <taxon>Streptomycetaceae</taxon>
        <taxon>Streptomyces</taxon>
    </lineage>
</organism>
<comment type="similarity">
    <text evidence="1">Belongs to the LysR transcriptional regulatory family.</text>
</comment>
<protein>
    <submittedName>
        <fullName evidence="6">LysR family transcriptional regulator</fullName>
    </submittedName>
</protein>
<dbReference type="EMBL" id="JAGSMN010001772">
    <property type="protein sequence ID" value="MBR7678730.1"/>
    <property type="molecule type" value="Genomic_DNA"/>
</dbReference>
<dbReference type="GO" id="GO:0032993">
    <property type="term" value="C:protein-DNA complex"/>
    <property type="evidence" value="ECO:0007669"/>
    <property type="project" value="TreeGrafter"/>
</dbReference>
<dbReference type="GO" id="GO:0003677">
    <property type="term" value="F:DNA binding"/>
    <property type="evidence" value="ECO:0007669"/>
    <property type="project" value="UniProtKB-KW"/>
</dbReference>
<dbReference type="Proteomes" id="UP000675554">
    <property type="component" value="Unassembled WGS sequence"/>
</dbReference>
<dbReference type="SUPFAM" id="SSF53850">
    <property type="entry name" value="Periplasmic binding protein-like II"/>
    <property type="match status" value="1"/>
</dbReference>
<evidence type="ECO:0000256" key="1">
    <source>
        <dbReference type="ARBA" id="ARBA00009437"/>
    </source>
</evidence>
<feature type="non-terminal residue" evidence="6">
    <location>
        <position position="1"/>
    </location>
</feature>
<evidence type="ECO:0000259" key="5">
    <source>
        <dbReference type="Pfam" id="PF03466"/>
    </source>
</evidence>
<gene>
    <name evidence="6" type="ORF">KDA82_38420</name>
</gene>
<keyword evidence="7" id="KW-1185">Reference proteome</keyword>
<accession>A0A8T4J5K1</accession>
<comment type="caution">
    <text evidence="6">The sequence shown here is derived from an EMBL/GenBank/DDBJ whole genome shotgun (WGS) entry which is preliminary data.</text>
</comment>
<sequence length="76" mass="8258">PGIELVMRGQTYANRALARVADGSLDVGFVRLPVTQPGVETRVIDEEELVCALPADHRLARCERIDVADLAGEPFV</sequence>
<evidence type="ECO:0000256" key="2">
    <source>
        <dbReference type="ARBA" id="ARBA00023015"/>
    </source>
</evidence>
<feature type="non-terminal residue" evidence="6">
    <location>
        <position position="76"/>
    </location>
</feature>
<keyword evidence="2" id="KW-0805">Transcription regulation</keyword>
<dbReference type="InterPro" id="IPR005119">
    <property type="entry name" value="LysR_subst-bd"/>
</dbReference>
<reference evidence="6" key="1">
    <citation type="submission" date="2021-04" db="EMBL/GenBank/DDBJ databases">
        <title>Sequencing of actinobacteria type strains.</title>
        <authorList>
            <person name="Nguyen G.-S."/>
            <person name="Wentzel A."/>
        </authorList>
    </citation>
    <scope>NUCLEOTIDE SEQUENCE</scope>
    <source>
        <strain evidence="6">DSM 42095</strain>
    </source>
</reference>
<keyword evidence="4" id="KW-0804">Transcription</keyword>
<dbReference type="GO" id="GO:0003700">
    <property type="term" value="F:DNA-binding transcription factor activity"/>
    <property type="evidence" value="ECO:0007669"/>
    <property type="project" value="TreeGrafter"/>
</dbReference>
<proteinExistence type="inferred from homology"/>
<dbReference type="AlphaFoldDB" id="A0A8T4J5K1"/>
<evidence type="ECO:0000313" key="7">
    <source>
        <dbReference type="Proteomes" id="UP000675554"/>
    </source>
</evidence>
<keyword evidence="3" id="KW-0238">DNA-binding</keyword>
<name>A0A8T4J5K1_9ACTN</name>
<dbReference type="PANTHER" id="PTHR30346">
    <property type="entry name" value="TRANSCRIPTIONAL DUAL REGULATOR HCAR-RELATED"/>
    <property type="match status" value="1"/>
</dbReference>
<dbReference type="PANTHER" id="PTHR30346:SF28">
    <property type="entry name" value="HTH-TYPE TRANSCRIPTIONAL REGULATOR CYNR"/>
    <property type="match status" value="1"/>
</dbReference>
<dbReference type="Gene3D" id="3.40.190.10">
    <property type="entry name" value="Periplasmic binding protein-like II"/>
    <property type="match status" value="2"/>
</dbReference>